<comment type="caution">
    <text evidence="1">The sequence shown here is derived from an EMBL/GenBank/DDBJ whole genome shotgun (WGS) entry which is preliminary data.</text>
</comment>
<dbReference type="RefSeq" id="WP_282590736.1">
    <property type="nucleotide sequence ID" value="NZ_JAPAAF010000005.1"/>
</dbReference>
<name>A0AA41Y745_9BACT</name>
<gene>
    <name evidence="1" type="ORF">N2K84_05255</name>
</gene>
<dbReference type="Proteomes" id="UP001163821">
    <property type="component" value="Unassembled WGS sequence"/>
</dbReference>
<keyword evidence="2" id="KW-1185">Reference proteome</keyword>
<dbReference type="AlphaFoldDB" id="A0AA41Y745"/>
<dbReference type="InterPro" id="IPR045921">
    <property type="entry name" value="DUF6340"/>
</dbReference>
<sequence length="351" mass="40725">MTTNRFKILLFTGLSYLVFFISCTSSLKTVSIESAKPSSDLLPDQIGSLTLMNRAISGDFQNYHKDSLQRYFYKNGFNVSSIVLDSLAADTTLKVLAELLFASGRYDVVIPQEYNFHRDLKFHQIPVELPWAQVRRICSDFNTDALLVIERYYNKLITNYTVHPALLGYEEYASAAIDSKYDAVAKIYDPASETVIRQLLVADTISWYETDTSTERLFRRLPSIKECLVQTGIQVALELDSKLSPTWVQENRSWFLIDKKDFNLIDRYIRENNWQAAYDYWLPFAASSKTSTKSRAEYNLALASEMLGDVDLAIEWANKSYFTQYHKQTENYLYKLKRRKEIMLSFQKLNE</sequence>
<dbReference type="Pfam" id="PF19867">
    <property type="entry name" value="DUF6340"/>
    <property type="match status" value="1"/>
</dbReference>
<evidence type="ECO:0000313" key="2">
    <source>
        <dbReference type="Proteomes" id="UP001163821"/>
    </source>
</evidence>
<protein>
    <submittedName>
        <fullName evidence="1">DUF6340 family protein</fullName>
    </submittedName>
</protein>
<dbReference type="PROSITE" id="PS51257">
    <property type="entry name" value="PROKAR_LIPOPROTEIN"/>
    <property type="match status" value="1"/>
</dbReference>
<accession>A0AA41Y745</accession>
<evidence type="ECO:0000313" key="1">
    <source>
        <dbReference type="EMBL" id="MCW0482128.1"/>
    </source>
</evidence>
<organism evidence="1 2">
    <name type="scientific">Gaoshiqia sediminis</name>
    <dbReference type="NCBI Taxonomy" id="2986998"/>
    <lineage>
        <taxon>Bacteria</taxon>
        <taxon>Pseudomonadati</taxon>
        <taxon>Bacteroidota</taxon>
        <taxon>Bacteroidia</taxon>
        <taxon>Marinilabiliales</taxon>
        <taxon>Prolixibacteraceae</taxon>
        <taxon>Gaoshiqia</taxon>
    </lineage>
</organism>
<reference evidence="1" key="1">
    <citation type="submission" date="2022-10" db="EMBL/GenBank/DDBJ databases">
        <title>Gaoshiqiia sediminis gen. nov., sp. nov., isolated from coastal sediment.</title>
        <authorList>
            <person name="Yu W.X."/>
            <person name="Mu D.S."/>
            <person name="Du J.Z."/>
            <person name="Liang Y.Q."/>
        </authorList>
    </citation>
    <scope>NUCLEOTIDE SEQUENCE</scope>
    <source>
        <strain evidence="1">A06</strain>
    </source>
</reference>
<proteinExistence type="predicted"/>
<dbReference type="EMBL" id="JAPAAF010000005">
    <property type="protein sequence ID" value="MCW0482128.1"/>
    <property type="molecule type" value="Genomic_DNA"/>
</dbReference>